<reference evidence="2" key="1">
    <citation type="submission" date="2020-09" db="EMBL/GenBank/DDBJ databases">
        <title>Genome-Enabled Discovery of Anthraquinone Biosynthesis in Senna tora.</title>
        <authorList>
            <person name="Kang S.-H."/>
            <person name="Pandey R.P."/>
            <person name="Lee C.-M."/>
            <person name="Sim J.-S."/>
            <person name="Jeong J.-T."/>
            <person name="Choi B.-S."/>
            <person name="Jung M."/>
            <person name="Ginzburg D."/>
            <person name="Zhao K."/>
            <person name="Won S.Y."/>
            <person name="Oh T.-J."/>
            <person name="Yu Y."/>
            <person name="Kim N.-H."/>
            <person name="Lee O.R."/>
            <person name="Lee T.-H."/>
            <person name="Bashyal P."/>
            <person name="Kim T.-S."/>
            <person name="Lee W.-H."/>
            <person name="Kawkins C."/>
            <person name="Kim C.-K."/>
            <person name="Kim J.S."/>
            <person name="Ahn B.O."/>
            <person name="Rhee S.Y."/>
            <person name="Sohng J.K."/>
        </authorList>
    </citation>
    <scope>NUCLEOTIDE SEQUENCE</scope>
    <source>
        <tissue evidence="2">Leaf</tissue>
    </source>
</reference>
<protein>
    <submittedName>
        <fullName evidence="2">Ribonuclease H</fullName>
    </submittedName>
</protein>
<comment type="caution">
    <text evidence="2">The sequence shown here is derived from an EMBL/GenBank/DDBJ whole genome shotgun (WGS) entry which is preliminary data.</text>
</comment>
<accession>A0A834XFF1</accession>
<dbReference type="PANTHER" id="PTHR33116:SF86">
    <property type="entry name" value="REVERSE TRANSCRIPTASE DOMAIN-CONTAINING PROTEIN"/>
    <property type="match status" value="1"/>
</dbReference>
<evidence type="ECO:0000313" key="3">
    <source>
        <dbReference type="Proteomes" id="UP000634136"/>
    </source>
</evidence>
<dbReference type="PANTHER" id="PTHR33116">
    <property type="entry name" value="REVERSE TRANSCRIPTASE ZINC-BINDING DOMAIN-CONTAINING PROTEIN-RELATED-RELATED"/>
    <property type="match status" value="1"/>
</dbReference>
<organism evidence="2 3">
    <name type="scientific">Senna tora</name>
    <dbReference type="NCBI Taxonomy" id="362788"/>
    <lineage>
        <taxon>Eukaryota</taxon>
        <taxon>Viridiplantae</taxon>
        <taxon>Streptophyta</taxon>
        <taxon>Embryophyta</taxon>
        <taxon>Tracheophyta</taxon>
        <taxon>Spermatophyta</taxon>
        <taxon>Magnoliopsida</taxon>
        <taxon>eudicotyledons</taxon>
        <taxon>Gunneridae</taxon>
        <taxon>Pentapetalae</taxon>
        <taxon>rosids</taxon>
        <taxon>fabids</taxon>
        <taxon>Fabales</taxon>
        <taxon>Fabaceae</taxon>
        <taxon>Caesalpinioideae</taxon>
        <taxon>Cassia clade</taxon>
        <taxon>Senna</taxon>
    </lineage>
</organism>
<dbReference type="EMBL" id="JAAIUW010000001">
    <property type="protein sequence ID" value="KAF7843573.1"/>
    <property type="molecule type" value="Genomic_DNA"/>
</dbReference>
<dbReference type="Proteomes" id="UP000634136">
    <property type="component" value="Unassembled WGS sequence"/>
</dbReference>
<dbReference type="OrthoDB" id="1412470at2759"/>
<name>A0A834XFF1_9FABA</name>
<evidence type="ECO:0000313" key="2">
    <source>
        <dbReference type="EMBL" id="KAF7843573.1"/>
    </source>
</evidence>
<dbReference type="AlphaFoldDB" id="A0A834XFF1"/>
<feature type="region of interest" description="Disordered" evidence="1">
    <location>
        <begin position="326"/>
        <end position="345"/>
    </location>
</feature>
<proteinExistence type="predicted"/>
<evidence type="ECO:0000256" key="1">
    <source>
        <dbReference type="SAM" id="MobiDB-lite"/>
    </source>
</evidence>
<gene>
    <name evidence="2" type="ORF">G2W53_000478</name>
</gene>
<sequence length="345" mass="40375">MWTEEGESREKAVVSAIPIYYLQHTWLTRSEANKCDAAMRKFFWGQWEETKSLTMISWKRLCAQKKNGGLGFRQMTKLNEALLAKQGWRILTAENSLVSQIFMGMYRGSVQNYNLTPKASASPLWKRICQASKIVMDHMGWRVGNGEKISLYDSKWIPPDHHNHNFITLGELMIPGGYWDREKVTQVYTGRNRLNIRTENIENPSMSNWICQMLNDCTPAGQAHYHDMILPLLTICWSIYTQRNEILFQQGNADVMECLHRAYRVVDELQRTRTLPRHDPFFKSDVPRRQRRAVDRFVDHHSHHLNLICQWTKDFVKRKKGFWHLQTPPGQSTTSLLPGHKMGSR</sequence>
<keyword evidence="3" id="KW-1185">Reference proteome</keyword>